<dbReference type="InterPro" id="IPR043737">
    <property type="entry name" value="DUF5682"/>
</dbReference>
<protein>
    <submittedName>
        <fullName evidence="1">Uncharacterized protein</fullName>
    </submittedName>
</protein>
<accession>A0ABU2BT31</accession>
<reference evidence="1 2" key="1">
    <citation type="submission" date="2023-07" db="EMBL/GenBank/DDBJ databases">
        <title>Sequencing the genomes of 1000 actinobacteria strains.</title>
        <authorList>
            <person name="Klenk H.-P."/>
        </authorList>
    </citation>
    <scope>NUCLEOTIDE SEQUENCE [LARGE SCALE GENOMIC DNA]</scope>
    <source>
        <strain evidence="1 2">DSM 19426</strain>
    </source>
</reference>
<dbReference type="EMBL" id="JAVDYG010000001">
    <property type="protein sequence ID" value="MDR7361785.1"/>
    <property type="molecule type" value="Genomic_DNA"/>
</dbReference>
<keyword evidence="2" id="KW-1185">Reference proteome</keyword>
<organism evidence="1 2">
    <name type="scientific">Nocardioides marmoribigeumensis</name>
    <dbReference type="NCBI Taxonomy" id="433649"/>
    <lineage>
        <taxon>Bacteria</taxon>
        <taxon>Bacillati</taxon>
        <taxon>Actinomycetota</taxon>
        <taxon>Actinomycetes</taxon>
        <taxon>Propionibacteriales</taxon>
        <taxon>Nocardioidaceae</taxon>
        <taxon>Nocardioides</taxon>
    </lineage>
</organism>
<gene>
    <name evidence="1" type="ORF">J2S63_001338</name>
</gene>
<evidence type="ECO:0000313" key="1">
    <source>
        <dbReference type="EMBL" id="MDR7361785.1"/>
    </source>
</evidence>
<dbReference type="Pfam" id="PF18934">
    <property type="entry name" value="DUF5682"/>
    <property type="match status" value="1"/>
</dbReference>
<sequence length="794" mass="86032">MTDDLVVLPVRHHSPACAWHVGEQVRLRRPSVVLVEGPRSFDALVPLLVHPEAGMPLAVYTWFVRKAPGARPGDPVERGGAFYPFCDYSPELVALRTAAELGIESRFVDLELAELAVVSTGSTTDGVQSLLDEHVFWRSRTLRALADRLGCRDDEDLWELLFEAAPVAFEEHQAAMTAYCLLARRDESEASLEAEGTLAREAEMAWHVRRALRARQPGDGPVLVVLGGLHAVVMPDLVRGRKAPARPRVRTARTTTESALVRSTFDQLERLNGYAAGMTSPGWHQRWWTHLRAGAERPRVDATREALQAVAHELRRRHRVHVPTPDVVASVGQAIRLAELRRRPAPLRSDLLDAVTSTLVKGEGDAEGARVQRAVRRVLTGDTVGVLPPGAGSPPLVADARARLKRARLKPDATDPQVARLDLYRRPAHRETSRLLHGLRYLDVAFARVDRGPDFVRGRRTELMQEQWTYRWTPDTEAGLVEASLLGGTLDEAVREKFAREVGRVASPDAPHDAEGAVGLLALACVLGLHDRAEQATAVVRAGLAADESFPRVAGATAQLGLIWEAREPLEAHRLGDLASVLQDAFARALYLGRDPEGSASDPQQTVQGLVALRDLLAAESGAALDADLFWSVVSAHLTHPTSALLRGAATGLLWSAGRADDHALAAAAGGHLGGAVPPPEAVGFVTGLVTTAREAAWQSPALVTALDDTVRAWDDDTFVEHLPHLRLAFASMTPRETDRLAGQVAVLHGLTPGAGLELTAELPTAADDDLRRFADASALVADLLRRDGLARWV</sequence>
<evidence type="ECO:0000313" key="2">
    <source>
        <dbReference type="Proteomes" id="UP001183648"/>
    </source>
</evidence>
<comment type="caution">
    <text evidence="1">The sequence shown here is derived from an EMBL/GenBank/DDBJ whole genome shotgun (WGS) entry which is preliminary data.</text>
</comment>
<name>A0ABU2BT31_9ACTN</name>
<proteinExistence type="predicted"/>
<dbReference type="Proteomes" id="UP001183648">
    <property type="component" value="Unassembled WGS sequence"/>
</dbReference>